<dbReference type="RefSeq" id="XP_018285836.1">
    <property type="nucleotide sequence ID" value="XM_018441900.1"/>
</dbReference>
<dbReference type="EMBL" id="KV440997">
    <property type="protein sequence ID" value="OAD67796.1"/>
    <property type="molecule type" value="Genomic_DNA"/>
</dbReference>
<organism evidence="2 3">
    <name type="scientific">Phycomyces blakesleeanus (strain ATCC 8743b / DSM 1359 / FGSC 10004 / NBRC 33097 / NRRL 1555)</name>
    <dbReference type="NCBI Taxonomy" id="763407"/>
    <lineage>
        <taxon>Eukaryota</taxon>
        <taxon>Fungi</taxon>
        <taxon>Fungi incertae sedis</taxon>
        <taxon>Mucoromycota</taxon>
        <taxon>Mucoromycotina</taxon>
        <taxon>Mucoromycetes</taxon>
        <taxon>Mucorales</taxon>
        <taxon>Phycomycetaceae</taxon>
        <taxon>Phycomyces</taxon>
    </lineage>
</organism>
<feature type="transmembrane region" description="Helical" evidence="1">
    <location>
        <begin position="51"/>
        <end position="72"/>
    </location>
</feature>
<evidence type="ECO:0000313" key="2">
    <source>
        <dbReference type="EMBL" id="OAD67796.1"/>
    </source>
</evidence>
<dbReference type="VEuPathDB" id="FungiDB:PHYBLDRAFT_68169"/>
<evidence type="ECO:0000256" key="1">
    <source>
        <dbReference type="SAM" id="Phobius"/>
    </source>
</evidence>
<keyword evidence="3" id="KW-1185">Reference proteome</keyword>
<proteinExistence type="predicted"/>
<keyword evidence="1" id="KW-0812">Transmembrane</keyword>
<protein>
    <submittedName>
        <fullName evidence="2">Uncharacterized protein</fullName>
    </submittedName>
</protein>
<dbReference type="Proteomes" id="UP000077315">
    <property type="component" value="Unassembled WGS sequence"/>
</dbReference>
<dbReference type="GeneID" id="29002806"/>
<feature type="transmembrane region" description="Helical" evidence="1">
    <location>
        <begin position="78"/>
        <end position="97"/>
    </location>
</feature>
<dbReference type="InParanoid" id="A0A167KD14"/>
<reference evidence="3" key="1">
    <citation type="submission" date="2015-06" db="EMBL/GenBank/DDBJ databases">
        <title>Expansion of signal transduction pathways in fungi by whole-genome duplication.</title>
        <authorList>
            <consortium name="DOE Joint Genome Institute"/>
            <person name="Corrochano L.M."/>
            <person name="Kuo A."/>
            <person name="Marcet-Houben M."/>
            <person name="Polaino S."/>
            <person name="Salamov A."/>
            <person name="Villalobos J.M."/>
            <person name="Alvarez M.I."/>
            <person name="Avalos J."/>
            <person name="Benito E.P."/>
            <person name="Benoit I."/>
            <person name="Burger G."/>
            <person name="Camino L.P."/>
            <person name="Canovas D."/>
            <person name="Cerda-Olmedo E."/>
            <person name="Cheng J.-F."/>
            <person name="Dominguez A."/>
            <person name="Elias M."/>
            <person name="Eslava A.P."/>
            <person name="Glaser F."/>
            <person name="Grimwood J."/>
            <person name="Gutierrez G."/>
            <person name="Heitman J."/>
            <person name="Henrissat B."/>
            <person name="Iturriaga E.A."/>
            <person name="Lang B.F."/>
            <person name="Lavin J.L."/>
            <person name="Lee S."/>
            <person name="Li W."/>
            <person name="Lindquist E."/>
            <person name="Lopez-Garcia S."/>
            <person name="Luque E.M."/>
            <person name="Marcos A.T."/>
            <person name="Martin J."/>
            <person name="McCluskey K."/>
            <person name="Medina H.R."/>
            <person name="Miralles-Duran A."/>
            <person name="Miyazaki A."/>
            <person name="Munoz-Torres E."/>
            <person name="Oguiza J.A."/>
            <person name="Ohm R."/>
            <person name="Olmedo M."/>
            <person name="Orejas M."/>
            <person name="Ortiz-Castellanos L."/>
            <person name="Pisabarro A.G."/>
            <person name="Rodriguez-Romero J."/>
            <person name="Ruiz-Herrera J."/>
            <person name="Ruiz-Vazquez R."/>
            <person name="Sanz C."/>
            <person name="Schackwitz W."/>
            <person name="Schmutz J."/>
            <person name="Shahriari M."/>
            <person name="Shelest E."/>
            <person name="Silva-Franco F."/>
            <person name="Soanes D."/>
            <person name="Syed K."/>
            <person name="Tagua V.G."/>
            <person name="Talbot N.J."/>
            <person name="Thon M."/>
            <person name="De vries R.P."/>
            <person name="Wiebenga A."/>
            <person name="Yadav J.S."/>
            <person name="Braun E.L."/>
            <person name="Baker S."/>
            <person name="Garre V."/>
            <person name="Horwitz B."/>
            <person name="Torres-Martinez S."/>
            <person name="Idnurm A."/>
            <person name="Herrera-Estrella A."/>
            <person name="Gabaldon T."/>
            <person name="Grigoriev I.V."/>
        </authorList>
    </citation>
    <scope>NUCLEOTIDE SEQUENCE [LARGE SCALE GENOMIC DNA]</scope>
    <source>
        <strain evidence="3">NRRL 1555(-)</strain>
    </source>
</reference>
<sequence length="212" mass="24576">MKSVRLALINRQFDDQYTFELKGYLSLQQFCSALCLFNQATRQKPPPGNKLIWLGSLLTAWLFITVAIYSVWQQAKHPSVLLIIPLLIVLTSLVTLWRYRFKRLQFEHTILEICSRLNATENIRGINYRFSKNGLDLVSPTRTSFLCFKPVYAIIIEFDNRYTALTSQQFNDPSEDTFYPSYLGSPAPVHVVNTEKHPSMFYDSPHPLKSFD</sequence>
<keyword evidence="1" id="KW-0472">Membrane</keyword>
<evidence type="ECO:0000313" key="3">
    <source>
        <dbReference type="Proteomes" id="UP000077315"/>
    </source>
</evidence>
<keyword evidence="1" id="KW-1133">Transmembrane helix</keyword>
<dbReference type="OrthoDB" id="2240884at2759"/>
<accession>A0A167KD14</accession>
<name>A0A167KD14_PHYB8</name>
<dbReference type="AlphaFoldDB" id="A0A167KD14"/>
<gene>
    <name evidence="2" type="ORF">PHYBLDRAFT_68169</name>
</gene>